<evidence type="ECO:0000259" key="1">
    <source>
        <dbReference type="Pfam" id="PF00534"/>
    </source>
</evidence>
<dbReference type="CDD" id="cd03801">
    <property type="entry name" value="GT4_PimA-like"/>
    <property type="match status" value="1"/>
</dbReference>
<dbReference type="SUPFAM" id="SSF53756">
    <property type="entry name" value="UDP-Glycosyltransferase/glycogen phosphorylase"/>
    <property type="match status" value="1"/>
</dbReference>
<organism evidence="3 4">
    <name type="scientific">Vibrio algarum</name>
    <dbReference type="NCBI Taxonomy" id="3020714"/>
    <lineage>
        <taxon>Bacteria</taxon>
        <taxon>Pseudomonadati</taxon>
        <taxon>Pseudomonadota</taxon>
        <taxon>Gammaproteobacteria</taxon>
        <taxon>Vibrionales</taxon>
        <taxon>Vibrionaceae</taxon>
        <taxon>Vibrio</taxon>
    </lineage>
</organism>
<reference evidence="3 4" key="1">
    <citation type="submission" date="2023-01" db="EMBL/GenBank/DDBJ databases">
        <title>Vibrio sp. KJ40-1 sp.nov, isolated from marine algae.</title>
        <authorList>
            <person name="Butt M."/>
            <person name="Kim J.M.J."/>
            <person name="Jeon C.O.C."/>
        </authorList>
    </citation>
    <scope>NUCLEOTIDE SEQUENCE [LARGE SCALE GENOMIC DNA]</scope>
    <source>
        <strain evidence="3 4">KJ40-1</strain>
    </source>
</reference>
<proteinExistence type="predicted"/>
<name>A0ABT4YWF0_9VIBR</name>
<accession>A0ABT4YWF0</accession>
<dbReference type="InterPro" id="IPR001296">
    <property type="entry name" value="Glyco_trans_1"/>
</dbReference>
<evidence type="ECO:0000313" key="4">
    <source>
        <dbReference type="Proteomes" id="UP001210678"/>
    </source>
</evidence>
<keyword evidence="4" id="KW-1185">Reference proteome</keyword>
<dbReference type="InterPro" id="IPR050194">
    <property type="entry name" value="Glycosyltransferase_grp1"/>
</dbReference>
<dbReference type="Proteomes" id="UP001210678">
    <property type="component" value="Unassembled WGS sequence"/>
</dbReference>
<feature type="domain" description="Glycosyl transferase family 1" evidence="1">
    <location>
        <begin position="186"/>
        <end position="350"/>
    </location>
</feature>
<dbReference type="RefSeq" id="WP_272139672.1">
    <property type="nucleotide sequence ID" value="NZ_JAQLOI010000003.1"/>
</dbReference>
<dbReference type="PANTHER" id="PTHR45947">
    <property type="entry name" value="SULFOQUINOVOSYL TRANSFERASE SQD2"/>
    <property type="match status" value="1"/>
</dbReference>
<dbReference type="EMBL" id="JAQLOI010000003">
    <property type="protein sequence ID" value="MDB1125717.1"/>
    <property type="molecule type" value="Genomic_DNA"/>
</dbReference>
<gene>
    <name evidence="3" type="ORF">PGX00_19465</name>
</gene>
<feature type="domain" description="Glycosyltransferase subfamily 4-like N-terminal" evidence="2">
    <location>
        <begin position="19"/>
        <end position="175"/>
    </location>
</feature>
<dbReference type="Pfam" id="PF13439">
    <property type="entry name" value="Glyco_transf_4"/>
    <property type="match status" value="1"/>
</dbReference>
<dbReference type="InterPro" id="IPR028098">
    <property type="entry name" value="Glyco_trans_4-like_N"/>
</dbReference>
<evidence type="ECO:0000313" key="3">
    <source>
        <dbReference type="EMBL" id="MDB1125717.1"/>
    </source>
</evidence>
<evidence type="ECO:0000259" key="2">
    <source>
        <dbReference type="Pfam" id="PF13439"/>
    </source>
</evidence>
<dbReference type="Gene3D" id="3.40.50.2000">
    <property type="entry name" value="Glycogen Phosphorylase B"/>
    <property type="match status" value="2"/>
</dbReference>
<dbReference type="PANTHER" id="PTHR45947:SF3">
    <property type="entry name" value="SULFOQUINOVOSYL TRANSFERASE SQD2"/>
    <property type="match status" value="1"/>
</dbReference>
<protein>
    <submittedName>
        <fullName evidence="3">Glycosyltransferase family 4 protein</fullName>
    </submittedName>
</protein>
<sequence>MEQRKTILFVHYGENWIRGSEQALLNIIIHIDKEKFRPIVWTNCTALHNKLNSLSIPTQLDKFSLLFGWAKPKYSVSNWFRLIFKGCDLIRKNSVDIVHVNSGGPVQWMAAACKISNVPMLTLLHCDYTLRDRVSLGLYLSQKTVLVSEAISQNLRNDGYPSNRIKVIHNGIDLSLLTNTPIIKVKQRLNLSENSFLFVTIGSLIFRKGIDKIIKAMQDINCQSRDIHLLIVGEGEEKQTLSDQAQGLGLEKHIHFVSEQNRPIAWLRGGCDAFISAARSEAFGLVIAEAGLSALPIIAPNIDGIPEVVHHNQSAILYDPNNKYALPSAMLRLHQSKPLQNWLATNAHKRIVKNFSITQKVNDIELEYFTLINRSQNEIQFR</sequence>
<comment type="caution">
    <text evidence="3">The sequence shown here is derived from an EMBL/GenBank/DDBJ whole genome shotgun (WGS) entry which is preliminary data.</text>
</comment>
<dbReference type="Pfam" id="PF00534">
    <property type="entry name" value="Glycos_transf_1"/>
    <property type="match status" value="1"/>
</dbReference>